<evidence type="ECO:0000256" key="1">
    <source>
        <dbReference type="ARBA" id="ARBA00022723"/>
    </source>
</evidence>
<dbReference type="GO" id="GO:0046872">
    <property type="term" value="F:metal ion binding"/>
    <property type="evidence" value="ECO:0007669"/>
    <property type="project" value="UniProtKB-KW"/>
</dbReference>
<feature type="domain" description="4Fe-4S ferredoxin-type" evidence="4">
    <location>
        <begin position="6"/>
        <end position="35"/>
    </location>
</feature>
<accession>A0A1H0FTL8</accession>
<gene>
    <name evidence="6" type="ORF">SAMN04487900_10692</name>
    <name evidence="5" type="ORF">SAMN04487901_11071</name>
</gene>
<evidence type="ECO:0000259" key="4">
    <source>
        <dbReference type="PROSITE" id="PS51379"/>
    </source>
</evidence>
<keyword evidence="2" id="KW-0408">Iron</keyword>
<keyword evidence="1" id="KW-0479">Metal-binding</keyword>
<dbReference type="Pfam" id="PF12838">
    <property type="entry name" value="Fer4_7"/>
    <property type="match status" value="1"/>
</dbReference>
<dbReference type="GO" id="GO:0051536">
    <property type="term" value="F:iron-sulfur cluster binding"/>
    <property type="evidence" value="ECO:0007669"/>
    <property type="project" value="UniProtKB-KW"/>
</dbReference>
<reference evidence="5 8" key="1">
    <citation type="submission" date="2016-10" db="EMBL/GenBank/DDBJ databases">
        <authorList>
            <person name="de Groot N.N."/>
        </authorList>
    </citation>
    <scope>NUCLEOTIDE SEQUENCE [LARGE SCALE GENOMIC DNA]</scope>
    <source>
        <strain evidence="8">BP1-145</strain>
        <strain evidence="5">BP1-148</strain>
    </source>
</reference>
<organism evidence="6 8">
    <name type="scientific">Prevotella communis</name>
    <dbReference type="NCBI Taxonomy" id="2913614"/>
    <lineage>
        <taxon>Bacteria</taxon>
        <taxon>Pseudomonadati</taxon>
        <taxon>Bacteroidota</taxon>
        <taxon>Bacteroidia</taxon>
        <taxon>Bacteroidales</taxon>
        <taxon>Prevotellaceae</taxon>
        <taxon>Prevotella</taxon>
    </lineage>
</organism>
<dbReference type="AlphaFoldDB" id="A0A1H0FTL8"/>
<name>A0A1H0FTL8_9BACT</name>
<dbReference type="SUPFAM" id="SSF54862">
    <property type="entry name" value="4Fe-4S ferredoxins"/>
    <property type="match status" value="1"/>
</dbReference>
<accession>A0A1G7XEP9</accession>
<dbReference type="RefSeq" id="WP_091817964.1">
    <property type="nucleotide sequence ID" value="NZ_CP091790.1"/>
</dbReference>
<evidence type="ECO:0000313" key="7">
    <source>
        <dbReference type="Proteomes" id="UP000198779"/>
    </source>
</evidence>
<keyword evidence="3" id="KW-0411">Iron-sulfur</keyword>
<dbReference type="EMBL" id="FNCQ01000010">
    <property type="protein sequence ID" value="SDG82551.1"/>
    <property type="molecule type" value="Genomic_DNA"/>
</dbReference>
<dbReference type="InterPro" id="IPR017900">
    <property type="entry name" value="4Fe4S_Fe_S_CS"/>
</dbReference>
<dbReference type="Proteomes" id="UP000198779">
    <property type="component" value="Unassembled WGS sequence"/>
</dbReference>
<dbReference type="InterPro" id="IPR017896">
    <property type="entry name" value="4Fe4S_Fe-S-bd"/>
</dbReference>
<evidence type="ECO:0000256" key="2">
    <source>
        <dbReference type="ARBA" id="ARBA00023004"/>
    </source>
</evidence>
<dbReference type="PROSITE" id="PS51379">
    <property type="entry name" value="4FE4S_FER_2"/>
    <property type="match status" value="2"/>
</dbReference>
<reference evidence="6 7" key="2">
    <citation type="submission" date="2016-10" db="EMBL/GenBank/DDBJ databases">
        <authorList>
            <person name="Varghese N."/>
            <person name="Submissions S."/>
        </authorList>
    </citation>
    <scope>NUCLEOTIDE SEQUENCE</scope>
    <source>
        <strain evidence="6">BP1-145</strain>
        <strain evidence="7">BP1-148</strain>
    </source>
</reference>
<proteinExistence type="predicted"/>
<dbReference type="PANTHER" id="PTHR43122:SF2">
    <property type="entry name" value="FERREDOXIN SUBUNIT OF PYRUVATE:FLAVODOXIN OXIDOREDUCTASE"/>
    <property type="match status" value="1"/>
</dbReference>
<evidence type="ECO:0000313" key="6">
    <source>
        <dbReference type="EMBL" id="SDN98006.1"/>
    </source>
</evidence>
<dbReference type="PANTHER" id="PTHR43122">
    <property type="entry name" value="FERREDOXIN SUBUNIT OF PYRUVATE:FLAVODOXIN OXIDOREDUCTASE-RELATED"/>
    <property type="match status" value="1"/>
</dbReference>
<dbReference type="STRING" id="645274.SAMN04487901_11071"/>
<sequence>MAKMKGAIEVNTERCKGCSLCVIACPQKVIALANKVNLHGYPYVEAVNEEACVGCASCGIVCPDGCITVYRKKVEE</sequence>
<keyword evidence="7" id="KW-1185">Reference proteome</keyword>
<protein>
    <submittedName>
        <fullName evidence="6">2-oxoglutarate ferredoxin oxidoreductase subunit delta</fullName>
    </submittedName>
</protein>
<evidence type="ECO:0000256" key="3">
    <source>
        <dbReference type="ARBA" id="ARBA00023014"/>
    </source>
</evidence>
<evidence type="ECO:0000313" key="8">
    <source>
        <dbReference type="Proteomes" id="UP000199134"/>
    </source>
</evidence>
<evidence type="ECO:0000313" key="5">
    <source>
        <dbReference type="EMBL" id="SDG82551.1"/>
    </source>
</evidence>
<feature type="domain" description="4Fe-4S ferredoxin-type" evidence="4">
    <location>
        <begin position="43"/>
        <end position="72"/>
    </location>
</feature>
<dbReference type="Gene3D" id="3.30.70.20">
    <property type="match status" value="1"/>
</dbReference>
<dbReference type="Proteomes" id="UP000199134">
    <property type="component" value="Unassembled WGS sequence"/>
</dbReference>
<dbReference type="OrthoDB" id="9804603at2"/>
<dbReference type="PROSITE" id="PS00198">
    <property type="entry name" value="4FE4S_FER_1"/>
    <property type="match status" value="1"/>
</dbReference>
<dbReference type="EMBL" id="FNIW01000006">
    <property type="protein sequence ID" value="SDN98006.1"/>
    <property type="molecule type" value="Genomic_DNA"/>
</dbReference>